<dbReference type="Pfam" id="PF07980">
    <property type="entry name" value="SusD_RagB"/>
    <property type="match status" value="1"/>
</dbReference>
<keyword evidence="3" id="KW-0472">Membrane</keyword>
<sequence length="187" mass="21410">FYIFDSISGDVLPTGYNWGDTVWCHTDTYTYKDYLFAFSRKHDEAIEEDPRRHQGSKDWPYLRLAEVYLHLAEAQFKEGNLGGAVSSINTIRARANADPITQADLSIDFLLDERARELFGEGHRRYHLLRNNKWMERTLLYNDAVNDKDPLGWGSIGPISPRDLLLPIPQTVIDANLDAVLPQNPGF</sequence>
<evidence type="ECO:0000256" key="2">
    <source>
        <dbReference type="ARBA" id="ARBA00022729"/>
    </source>
</evidence>
<feature type="non-terminal residue" evidence="6">
    <location>
        <position position="1"/>
    </location>
</feature>
<name>A0A0F9APT9_9ZZZZ</name>
<proteinExistence type="predicted"/>
<evidence type="ECO:0000259" key="5">
    <source>
        <dbReference type="Pfam" id="PF07980"/>
    </source>
</evidence>
<keyword evidence="4" id="KW-0998">Cell outer membrane</keyword>
<gene>
    <name evidence="6" type="ORF">LCGC14_2885830</name>
</gene>
<comment type="subcellular location">
    <subcellularLocation>
        <location evidence="1">Cell outer membrane</location>
    </subcellularLocation>
</comment>
<evidence type="ECO:0000256" key="1">
    <source>
        <dbReference type="ARBA" id="ARBA00004442"/>
    </source>
</evidence>
<dbReference type="EMBL" id="LAZR01056418">
    <property type="protein sequence ID" value="KKK74231.1"/>
    <property type="molecule type" value="Genomic_DNA"/>
</dbReference>
<organism evidence="6">
    <name type="scientific">marine sediment metagenome</name>
    <dbReference type="NCBI Taxonomy" id="412755"/>
    <lineage>
        <taxon>unclassified sequences</taxon>
        <taxon>metagenomes</taxon>
        <taxon>ecological metagenomes</taxon>
    </lineage>
</organism>
<dbReference type="GO" id="GO:0009279">
    <property type="term" value="C:cell outer membrane"/>
    <property type="evidence" value="ECO:0007669"/>
    <property type="project" value="UniProtKB-SubCell"/>
</dbReference>
<dbReference type="InterPro" id="IPR012944">
    <property type="entry name" value="SusD_RagB_dom"/>
</dbReference>
<dbReference type="InterPro" id="IPR011990">
    <property type="entry name" value="TPR-like_helical_dom_sf"/>
</dbReference>
<dbReference type="AlphaFoldDB" id="A0A0F9APT9"/>
<evidence type="ECO:0000256" key="3">
    <source>
        <dbReference type="ARBA" id="ARBA00023136"/>
    </source>
</evidence>
<dbReference type="Gene3D" id="1.25.40.390">
    <property type="match status" value="1"/>
</dbReference>
<dbReference type="SUPFAM" id="SSF48452">
    <property type="entry name" value="TPR-like"/>
    <property type="match status" value="1"/>
</dbReference>
<keyword evidence="2" id="KW-0732">Signal</keyword>
<feature type="domain" description="RagB/SusD" evidence="5">
    <location>
        <begin position="47"/>
        <end position="187"/>
    </location>
</feature>
<evidence type="ECO:0000313" key="6">
    <source>
        <dbReference type="EMBL" id="KKK74231.1"/>
    </source>
</evidence>
<accession>A0A0F9APT9</accession>
<evidence type="ECO:0000256" key="4">
    <source>
        <dbReference type="ARBA" id="ARBA00023237"/>
    </source>
</evidence>
<protein>
    <recommendedName>
        <fullName evidence="5">RagB/SusD domain-containing protein</fullName>
    </recommendedName>
</protein>
<reference evidence="6" key="1">
    <citation type="journal article" date="2015" name="Nature">
        <title>Complex archaea that bridge the gap between prokaryotes and eukaryotes.</title>
        <authorList>
            <person name="Spang A."/>
            <person name="Saw J.H."/>
            <person name="Jorgensen S.L."/>
            <person name="Zaremba-Niedzwiedzka K."/>
            <person name="Martijn J."/>
            <person name="Lind A.E."/>
            <person name="van Eijk R."/>
            <person name="Schleper C."/>
            <person name="Guy L."/>
            <person name="Ettema T.J."/>
        </authorList>
    </citation>
    <scope>NUCLEOTIDE SEQUENCE</scope>
</reference>
<comment type="caution">
    <text evidence="6">The sequence shown here is derived from an EMBL/GenBank/DDBJ whole genome shotgun (WGS) entry which is preliminary data.</text>
</comment>